<sequence>MNLKHRVQNFWKYFETVQSTIEQALQEGDQHELDHLLEDLNHRLATIVGTKMELEMNENGFYEMTFPSGGDKNVQFCSALLVKDAPEQLKENWILNPWRPPLSQKAMNSYIDVKGKRYGGADFKIYYKINEALKMLDIEVYCEALKDMEEDYRNRLVAYMLELFIGELELEARINSITIIDTPSDEENVCLLPNFYEDICDIIIDEEWSEYHDPTTIYMAYKLDEKLPSETLRKDMKMIITTNPQLQEELLNQEYQSCKDMKERGAEYGYLFYEVLYEDEKEALLRQQLEKEINKLFYDMSLARTIGGAIGIHYSYIDVAVFDIDGFKIALEKLNEKLSFKIYYRSFLEN</sequence>
<reference evidence="1 2" key="1">
    <citation type="submission" date="2022-02" db="EMBL/GenBank/DDBJ databases">
        <title>Genome of Erysipelotrichaceae sp. nov. NSJ-176 isolated from human feces.</title>
        <authorList>
            <person name="Abdugheni R."/>
        </authorList>
    </citation>
    <scope>NUCLEOTIDE SEQUENCE [LARGE SCALE GENOMIC DNA]</scope>
    <source>
        <strain evidence="1 2">NSJ-176</strain>
    </source>
</reference>
<accession>A0ABS9RAW6</accession>
<dbReference type="RefSeq" id="WP_117453586.1">
    <property type="nucleotide sequence ID" value="NZ_JAKVPQ010000010.1"/>
</dbReference>
<organism evidence="1 2">
    <name type="scientific">Amedibacillus hominis</name>
    <dbReference type="NCBI Taxonomy" id="2897776"/>
    <lineage>
        <taxon>Bacteria</taxon>
        <taxon>Bacillati</taxon>
        <taxon>Bacillota</taxon>
        <taxon>Erysipelotrichia</taxon>
        <taxon>Erysipelotrichales</taxon>
        <taxon>Erysipelotrichaceae</taxon>
        <taxon>Amedibacillus</taxon>
    </lineage>
</organism>
<dbReference type="EMBL" id="JAKVPQ010000010">
    <property type="protein sequence ID" value="MCH4286026.1"/>
    <property type="molecule type" value="Genomic_DNA"/>
</dbReference>
<comment type="caution">
    <text evidence="1">The sequence shown here is derived from an EMBL/GenBank/DDBJ whole genome shotgun (WGS) entry which is preliminary data.</text>
</comment>
<name>A0ABS9RAW6_9FIRM</name>
<proteinExistence type="predicted"/>
<evidence type="ECO:0000313" key="1">
    <source>
        <dbReference type="EMBL" id="MCH4286026.1"/>
    </source>
</evidence>
<gene>
    <name evidence="1" type="ORF">LQE99_12930</name>
</gene>
<keyword evidence="2" id="KW-1185">Reference proteome</keyword>
<protein>
    <submittedName>
        <fullName evidence="1">Uncharacterized protein</fullName>
    </submittedName>
</protein>
<evidence type="ECO:0000313" key="2">
    <source>
        <dbReference type="Proteomes" id="UP001202402"/>
    </source>
</evidence>
<dbReference type="Proteomes" id="UP001202402">
    <property type="component" value="Unassembled WGS sequence"/>
</dbReference>